<accession>A0A127Z5M1</accession>
<evidence type="ECO:0000313" key="2">
    <source>
        <dbReference type="EMBL" id="CDS81912.1"/>
    </source>
</evidence>
<feature type="chain" id="PRO_5007281153" evidence="1">
    <location>
        <begin position="24"/>
        <end position="173"/>
    </location>
</feature>
<dbReference type="AlphaFoldDB" id="A0A127Z5M1"/>
<gene>
    <name evidence="2" type="ORF">SPSC_00094</name>
</gene>
<evidence type="ECO:0000256" key="1">
    <source>
        <dbReference type="SAM" id="SignalP"/>
    </source>
</evidence>
<keyword evidence="1" id="KW-0732">Signal</keyword>
<proteinExistence type="predicted"/>
<organism evidence="2">
    <name type="scientific">Sporisorium scitamineum</name>
    <dbReference type="NCBI Taxonomy" id="49012"/>
    <lineage>
        <taxon>Eukaryota</taxon>
        <taxon>Fungi</taxon>
        <taxon>Dikarya</taxon>
        <taxon>Basidiomycota</taxon>
        <taxon>Ustilaginomycotina</taxon>
        <taxon>Ustilaginomycetes</taxon>
        <taxon>Ustilaginales</taxon>
        <taxon>Ustilaginaceae</taxon>
        <taxon>Sporisorium</taxon>
    </lineage>
</organism>
<reference evidence="2" key="1">
    <citation type="submission" date="2014-06" db="EMBL/GenBank/DDBJ databases">
        <authorList>
            <person name="Ju J."/>
            <person name="Zhang J."/>
        </authorList>
    </citation>
    <scope>NUCLEOTIDE SEQUENCE</scope>
    <source>
        <strain evidence="2">SscI8</strain>
    </source>
</reference>
<protein>
    <submittedName>
        <fullName evidence="2">Uncharacterized protein</fullName>
    </submittedName>
</protein>
<sequence length="173" mass="19254">MARLYYPLLAVVLFWVFCLNSDAAFPGLPVNPGAPAVTIHYNLEQQGYAQTAAGTVETKFGLPRGYLQQVYGYDPDQLDAWRHHINSQSSRFIVVNEVFPDTPLVLSPSNRSLLFLQVLDSGDVVPMGYAVLPVGVPPGHTKDLFQTIQEAATMSRRQLVTEYKLRRLTAAIF</sequence>
<dbReference type="OrthoDB" id="2548420at2759"/>
<feature type="signal peptide" evidence="1">
    <location>
        <begin position="1"/>
        <end position="23"/>
    </location>
</feature>
<name>A0A127Z5M1_9BASI</name>
<dbReference type="EMBL" id="LK056650">
    <property type="protein sequence ID" value="CDS81912.1"/>
    <property type="molecule type" value="Genomic_DNA"/>
</dbReference>